<sequence length="289" mass="32074">MAGLPRTALLVHGLLGSKRNWRTFAKGLAAELAEETQHPWRFYLLDLRNHGASHRKPGFEGPHTLETAAHDLVRFASEVVRPETGKDPDAVIGHSLGGKIVLEYVHQTAESGGEVEAPKQAWVLDSVPGLVLSDNSGVPEVIESVKSIPTPIPSKEWLDVYLKAQGYSPGLRQWLATSLIPHSEVKGALDWQFDIQGAASMYASYRSADFWRLLHKPPPRTEIHIVRALQSDRWTPETLTSMDEAVTASRADPSAGKFHYLELEDAGHWLHADNPKGLHDMMLRRLSVL</sequence>
<dbReference type="InterPro" id="IPR000073">
    <property type="entry name" value="AB_hydrolase_1"/>
</dbReference>
<dbReference type="EMBL" id="HBGG01042446">
    <property type="protein sequence ID" value="CAD9228135.1"/>
    <property type="molecule type" value="Transcribed_RNA"/>
</dbReference>
<dbReference type="AlphaFoldDB" id="A0A7S1T8G2"/>
<dbReference type="InterPro" id="IPR051601">
    <property type="entry name" value="Serine_prot/Carboxylest_S33"/>
</dbReference>
<dbReference type="SUPFAM" id="SSF53474">
    <property type="entry name" value="alpha/beta-Hydrolases"/>
    <property type="match status" value="1"/>
</dbReference>
<comment type="similarity">
    <text evidence="1">Belongs to the peptidase S33 family.</text>
</comment>
<proteinExistence type="inferred from homology"/>
<feature type="domain" description="AB hydrolase-1" evidence="3">
    <location>
        <begin position="9"/>
        <end position="278"/>
    </location>
</feature>
<name>A0A7S1T8G2_9CHLO</name>
<evidence type="ECO:0000259" key="3">
    <source>
        <dbReference type="Pfam" id="PF12697"/>
    </source>
</evidence>
<dbReference type="InterPro" id="IPR029058">
    <property type="entry name" value="AB_hydrolase_fold"/>
</dbReference>
<dbReference type="PANTHER" id="PTHR43248">
    <property type="entry name" value="2-SUCCINYL-6-HYDROXY-2,4-CYCLOHEXADIENE-1-CARBOXYLATE SYNTHASE"/>
    <property type="match status" value="1"/>
</dbReference>
<gene>
    <name evidence="4" type="ORF">TCHU04912_LOCUS21941</name>
</gene>
<evidence type="ECO:0000256" key="1">
    <source>
        <dbReference type="ARBA" id="ARBA00010088"/>
    </source>
</evidence>
<dbReference type="GO" id="GO:0016787">
    <property type="term" value="F:hydrolase activity"/>
    <property type="evidence" value="ECO:0007669"/>
    <property type="project" value="UniProtKB-KW"/>
</dbReference>
<organism evidence="4">
    <name type="scientific">Tetraselmis chuii</name>
    <dbReference type="NCBI Taxonomy" id="63592"/>
    <lineage>
        <taxon>Eukaryota</taxon>
        <taxon>Viridiplantae</taxon>
        <taxon>Chlorophyta</taxon>
        <taxon>core chlorophytes</taxon>
        <taxon>Chlorodendrophyceae</taxon>
        <taxon>Chlorodendrales</taxon>
        <taxon>Chlorodendraceae</taxon>
        <taxon>Tetraselmis</taxon>
    </lineage>
</organism>
<evidence type="ECO:0000313" key="4">
    <source>
        <dbReference type="EMBL" id="CAD9228135.1"/>
    </source>
</evidence>
<reference evidence="4" key="1">
    <citation type="submission" date="2021-01" db="EMBL/GenBank/DDBJ databases">
        <authorList>
            <person name="Corre E."/>
            <person name="Pelletier E."/>
            <person name="Niang G."/>
            <person name="Scheremetjew M."/>
            <person name="Finn R."/>
            <person name="Kale V."/>
            <person name="Holt S."/>
            <person name="Cochrane G."/>
            <person name="Meng A."/>
            <person name="Brown T."/>
            <person name="Cohen L."/>
        </authorList>
    </citation>
    <scope>NUCLEOTIDE SEQUENCE</scope>
    <source>
        <strain evidence="4">PLY429</strain>
    </source>
</reference>
<dbReference type="Gene3D" id="3.40.50.1820">
    <property type="entry name" value="alpha/beta hydrolase"/>
    <property type="match status" value="1"/>
</dbReference>
<dbReference type="Pfam" id="PF12697">
    <property type="entry name" value="Abhydrolase_6"/>
    <property type="match status" value="1"/>
</dbReference>
<keyword evidence="2" id="KW-0378">Hydrolase</keyword>
<evidence type="ECO:0000256" key="2">
    <source>
        <dbReference type="ARBA" id="ARBA00022801"/>
    </source>
</evidence>
<accession>A0A7S1T8G2</accession>
<protein>
    <recommendedName>
        <fullName evidence="3">AB hydrolase-1 domain-containing protein</fullName>
    </recommendedName>
</protein>
<dbReference type="PANTHER" id="PTHR43248:SF3">
    <property type="entry name" value="AB HYDROLASE-1 DOMAIN-CONTAINING PROTEIN"/>
    <property type="match status" value="1"/>
</dbReference>